<reference evidence="1 2" key="1">
    <citation type="submission" date="2024-07" db="EMBL/GenBank/DDBJ databases">
        <title>Genomic Encyclopedia of Type Strains, Phase V (KMG-V): Genome sequencing to study the core and pangenomes of soil and plant-associated prokaryotes.</title>
        <authorList>
            <person name="Whitman W."/>
        </authorList>
    </citation>
    <scope>NUCLEOTIDE SEQUENCE [LARGE SCALE GENOMIC DNA]</scope>
    <source>
        <strain evidence="1 2">USDA 415</strain>
    </source>
</reference>
<dbReference type="RefSeq" id="WP_057112988.1">
    <property type="nucleotide sequence ID" value="NZ_JALJZB010000001.1"/>
</dbReference>
<organism evidence="1 2">
    <name type="scientific">Bradyrhizobium elkanii</name>
    <dbReference type="NCBI Taxonomy" id="29448"/>
    <lineage>
        <taxon>Bacteria</taxon>
        <taxon>Pseudomonadati</taxon>
        <taxon>Pseudomonadota</taxon>
        <taxon>Alphaproteobacteria</taxon>
        <taxon>Hyphomicrobiales</taxon>
        <taxon>Nitrobacteraceae</taxon>
        <taxon>Bradyrhizobium</taxon>
    </lineage>
</organism>
<comment type="caution">
    <text evidence="1">The sequence shown here is derived from an EMBL/GenBank/DDBJ whole genome shotgun (WGS) entry which is preliminary data.</text>
</comment>
<dbReference type="Proteomes" id="UP001565471">
    <property type="component" value="Unassembled WGS sequence"/>
</dbReference>
<dbReference type="EMBL" id="JBGBZA010000002">
    <property type="protein sequence ID" value="MEY9319615.1"/>
    <property type="molecule type" value="Genomic_DNA"/>
</dbReference>
<proteinExistence type="predicted"/>
<keyword evidence="2" id="KW-1185">Reference proteome</keyword>
<evidence type="ECO:0000313" key="1">
    <source>
        <dbReference type="EMBL" id="MEY9319615.1"/>
    </source>
</evidence>
<evidence type="ECO:0000313" key="2">
    <source>
        <dbReference type="Proteomes" id="UP001565471"/>
    </source>
</evidence>
<sequence>MAWVSSAVAEGPSEEAISLYFTLKPGEKADLEVIATATLEWLEAAKAAAREIEPDAQIRIGLVDADVGSLRLNTILDWAESQLERIERGGGRYPRLKKLAIALAIFVPTQGIPTLQKYFEAPPAVHLAEQDRKLLEEHSRMLQELMGRAQKNPEVAVRRQKFFRALERDPSITGAGVSEGPKVEPVVMIPSNQFAENGGLWALEAQDAEPDERTIYPVVEVTLVSATLLPIPRPWRFRPDGLPEFNATMRDEHFLAALEADHVKERLRTGIRMTLRLEVKEVRFGSSWIIKPRGRRSVVEVISPKVD</sequence>
<protein>
    <submittedName>
        <fullName evidence="1">Uncharacterized protein</fullName>
    </submittedName>
</protein>
<accession>A0ABV4F835</accession>
<name>A0ABV4F835_BRAEL</name>
<gene>
    <name evidence="1" type="ORF">ABIF29_006414</name>
</gene>